<dbReference type="GO" id="GO:0003824">
    <property type="term" value="F:catalytic activity"/>
    <property type="evidence" value="ECO:0007669"/>
    <property type="project" value="InterPro"/>
</dbReference>
<gene>
    <name evidence="2" type="ORF">LSINAPIS_LOCUS3563</name>
</gene>
<evidence type="ECO:0000313" key="2">
    <source>
        <dbReference type="EMBL" id="VVC90711.1"/>
    </source>
</evidence>
<proteinExistence type="predicted"/>
<feature type="domain" description="Endonuclease/exonuclease/phosphatase" evidence="1">
    <location>
        <begin position="135"/>
        <end position="221"/>
    </location>
</feature>
<name>A0A5E4PXH4_9NEOP</name>
<dbReference type="Pfam" id="PF14529">
    <property type="entry name" value="Exo_endo_phos_2"/>
    <property type="match status" value="1"/>
</dbReference>
<evidence type="ECO:0000259" key="1">
    <source>
        <dbReference type="Pfam" id="PF14529"/>
    </source>
</evidence>
<reference evidence="2 3" key="1">
    <citation type="submission" date="2017-07" db="EMBL/GenBank/DDBJ databases">
        <authorList>
            <person name="Talla V."/>
            <person name="Backstrom N."/>
        </authorList>
    </citation>
    <scope>NUCLEOTIDE SEQUENCE [LARGE SCALE GENOMIC DNA]</scope>
</reference>
<sequence>MPEKATKLFRSGTVTLPSYYVSSIGPDSSRLITTLAQKTGHSRSGCPSYSGEGIKPRMGIHSNLNAVQHHLEMAQPALCFLTETQISRPSYNINLFLMHGVCVYVREDICCRRLGNFGGPDRVHIYACVYKKHLMGCVQAAFDNVLAQITSAEIVVLGDFNGHNAEWLGSCTTDYAGRSVHNFALAYGLSQLVESPTRLPDVDSHMPSLLDLLLTTHPDSYQVSPLGTSVHCLVRAVSDCKKQDTGRTKNTQFWSLSKTALGNFNQPSLPPLHMRNDTLAHSAKKKADLLCSSRPEVQFRQNIVRRTLFSPIANSKLDVKAKLASKKLGVINRARQYFKSAHIPALYKAQDRAHMEYSARTYYGEFSEDIIPTIWTCGGPPQCGFHGVLFHVLQSCGMSLIVWCFRDDTTWVPSKKARTPSLTAGNAPVISLVLQENVGGGDHLTSGDLYACLYQHEQRGLGGAAHEYARKWGPYTARRVA</sequence>
<evidence type="ECO:0000313" key="3">
    <source>
        <dbReference type="Proteomes" id="UP000324832"/>
    </source>
</evidence>
<dbReference type="Proteomes" id="UP000324832">
    <property type="component" value="Unassembled WGS sequence"/>
</dbReference>
<accession>A0A5E4PXH4</accession>
<dbReference type="InterPro" id="IPR005135">
    <property type="entry name" value="Endo/exonuclease/phosphatase"/>
</dbReference>
<keyword evidence="3" id="KW-1185">Reference proteome</keyword>
<dbReference type="Gene3D" id="3.60.10.10">
    <property type="entry name" value="Endonuclease/exonuclease/phosphatase"/>
    <property type="match status" value="1"/>
</dbReference>
<protein>
    <recommendedName>
        <fullName evidence="1">Endonuclease/exonuclease/phosphatase domain-containing protein</fullName>
    </recommendedName>
</protein>
<dbReference type="AlphaFoldDB" id="A0A5E4PXH4"/>
<dbReference type="EMBL" id="FZQP02000859">
    <property type="protein sequence ID" value="VVC90711.1"/>
    <property type="molecule type" value="Genomic_DNA"/>
</dbReference>
<organism evidence="2 3">
    <name type="scientific">Leptidea sinapis</name>
    <dbReference type="NCBI Taxonomy" id="189913"/>
    <lineage>
        <taxon>Eukaryota</taxon>
        <taxon>Metazoa</taxon>
        <taxon>Ecdysozoa</taxon>
        <taxon>Arthropoda</taxon>
        <taxon>Hexapoda</taxon>
        <taxon>Insecta</taxon>
        <taxon>Pterygota</taxon>
        <taxon>Neoptera</taxon>
        <taxon>Endopterygota</taxon>
        <taxon>Lepidoptera</taxon>
        <taxon>Glossata</taxon>
        <taxon>Ditrysia</taxon>
        <taxon>Papilionoidea</taxon>
        <taxon>Pieridae</taxon>
        <taxon>Dismorphiinae</taxon>
        <taxon>Leptidea</taxon>
    </lineage>
</organism>
<dbReference type="SUPFAM" id="SSF56219">
    <property type="entry name" value="DNase I-like"/>
    <property type="match status" value="1"/>
</dbReference>
<dbReference type="InterPro" id="IPR036691">
    <property type="entry name" value="Endo/exonu/phosph_ase_sf"/>
</dbReference>